<dbReference type="InterPro" id="IPR007074">
    <property type="entry name" value="LicD/FKTN/FKRP_NTP_transf"/>
</dbReference>
<dbReference type="Proteomes" id="UP001597156">
    <property type="component" value="Unassembled WGS sequence"/>
</dbReference>
<gene>
    <name evidence="2" type="ORF">ACFQ22_00565</name>
</gene>
<evidence type="ECO:0000313" key="3">
    <source>
        <dbReference type="Proteomes" id="UP001597156"/>
    </source>
</evidence>
<evidence type="ECO:0000259" key="1">
    <source>
        <dbReference type="Pfam" id="PF04991"/>
    </source>
</evidence>
<evidence type="ECO:0000313" key="2">
    <source>
        <dbReference type="EMBL" id="MFD1123857.1"/>
    </source>
</evidence>
<keyword evidence="3" id="KW-1185">Reference proteome</keyword>
<dbReference type="Pfam" id="PF04991">
    <property type="entry name" value="LicD"/>
    <property type="match status" value="1"/>
</dbReference>
<dbReference type="EMBL" id="JBHTLH010000004">
    <property type="protein sequence ID" value="MFD1123857.1"/>
    <property type="molecule type" value="Genomic_DNA"/>
</dbReference>
<dbReference type="RefSeq" id="WP_121979128.1">
    <property type="nucleotide sequence ID" value="NZ_JBHTLH010000004.1"/>
</dbReference>
<accession>A0ABW3PKB4</accession>
<dbReference type="PANTHER" id="PTHR43404">
    <property type="entry name" value="LIPOPOLYSACCHARIDE CHOLINEPHOSPHOTRANSFERASE LICD"/>
    <property type="match status" value="1"/>
</dbReference>
<keyword evidence="2" id="KW-0808">Transferase</keyword>
<dbReference type="InterPro" id="IPR052942">
    <property type="entry name" value="LPS_cholinephosphotransferase"/>
</dbReference>
<reference evidence="3" key="1">
    <citation type="journal article" date="2019" name="Int. J. Syst. Evol. Microbiol.">
        <title>The Global Catalogue of Microorganisms (GCM) 10K type strain sequencing project: providing services to taxonomists for standard genome sequencing and annotation.</title>
        <authorList>
            <consortium name="The Broad Institute Genomics Platform"/>
            <consortium name="The Broad Institute Genome Sequencing Center for Infectious Disease"/>
            <person name="Wu L."/>
            <person name="Ma J."/>
        </authorList>
    </citation>
    <scope>NUCLEOTIDE SEQUENCE [LARGE SCALE GENOMIC DNA]</scope>
    <source>
        <strain evidence="3">CCUG 71848</strain>
    </source>
</reference>
<protein>
    <submittedName>
        <fullName evidence="2">Phosphorylcholine transferase LicD</fullName>
    </submittedName>
</protein>
<dbReference type="PANTHER" id="PTHR43404:SF2">
    <property type="entry name" value="LIPOPOLYSACCHARIDE CHOLINEPHOSPHOTRANSFERASE LICD"/>
    <property type="match status" value="1"/>
</dbReference>
<organism evidence="2 3">
    <name type="scientific">Lentilactobacillus raoultii</name>
    <dbReference type="NCBI Taxonomy" id="1987503"/>
    <lineage>
        <taxon>Bacteria</taxon>
        <taxon>Bacillati</taxon>
        <taxon>Bacillota</taxon>
        <taxon>Bacilli</taxon>
        <taxon>Lactobacillales</taxon>
        <taxon>Lactobacillaceae</taxon>
        <taxon>Lentilactobacillus</taxon>
    </lineage>
</organism>
<name>A0ABW3PKB4_9LACO</name>
<proteinExistence type="predicted"/>
<feature type="domain" description="LicD/FKTN/FKRP nucleotidyltransferase" evidence="1">
    <location>
        <begin position="26"/>
        <end position="246"/>
    </location>
</feature>
<sequence>MTDQLTQITHQLELAIFKRFSAIAAAYHLHYVAIGGTLLGAIRHQGFIPWDDDMDIALPRNDYEHFLQIAPAEFKNDHYFLQTPWSDQNYALSYAKILDRNTYIEERNNVNNARKGVFLDIFPLDKIPKSKEKRRRQMIDIRRLDSRIYLKLRYNIIDNPIRRLYGTLSSEQLLAAKTFKQNRQQVMVAYNNRENLDQFKNLASQYSYDKEIFSIDQVQNLTVVPFEDTLIAVPKDYQTVLTKLYGDYLTLPPENQRSEKHIVKLIYDNQAFSRS</sequence>
<comment type="caution">
    <text evidence="2">The sequence shown here is derived from an EMBL/GenBank/DDBJ whole genome shotgun (WGS) entry which is preliminary data.</text>
</comment>
<dbReference type="GO" id="GO:0016740">
    <property type="term" value="F:transferase activity"/>
    <property type="evidence" value="ECO:0007669"/>
    <property type="project" value="UniProtKB-KW"/>
</dbReference>